<dbReference type="Gene3D" id="3.30.360.10">
    <property type="entry name" value="Dihydrodipicolinate Reductase, domain 2"/>
    <property type="match status" value="1"/>
</dbReference>
<name>A0A9W8PVN0_9HYPO</name>
<comment type="catalytic activity">
    <reaction evidence="5">
        <text>D-xylose + NADP(+) = D-xylono-1,5-lactone + NADPH + H(+)</text>
        <dbReference type="Rhea" id="RHEA:22000"/>
        <dbReference type="ChEBI" id="CHEBI:15378"/>
        <dbReference type="ChEBI" id="CHEBI:15867"/>
        <dbReference type="ChEBI" id="CHEBI:53455"/>
        <dbReference type="ChEBI" id="CHEBI:57783"/>
        <dbReference type="ChEBI" id="CHEBI:58349"/>
        <dbReference type="EC" id="1.1.1.179"/>
    </reaction>
</comment>
<dbReference type="AlphaFoldDB" id="A0A9W8PVN0"/>
<dbReference type="EC" id="1.1.1.179" evidence="3"/>
<evidence type="ECO:0000256" key="2">
    <source>
        <dbReference type="ARBA" id="ARBA00023002"/>
    </source>
</evidence>
<evidence type="ECO:0000256" key="5">
    <source>
        <dbReference type="ARBA" id="ARBA00049233"/>
    </source>
</evidence>
<dbReference type="PANTHER" id="PTHR22604">
    <property type="entry name" value="OXIDOREDUCTASES"/>
    <property type="match status" value="1"/>
</dbReference>
<evidence type="ECO:0000313" key="9">
    <source>
        <dbReference type="Proteomes" id="UP001152130"/>
    </source>
</evidence>
<dbReference type="Proteomes" id="UP001152130">
    <property type="component" value="Unassembled WGS sequence"/>
</dbReference>
<proteinExistence type="inferred from homology"/>
<protein>
    <recommendedName>
        <fullName evidence="3">D-xylose 1-dehydrogenase (NADP(+), D-xylono-1,5-lactone-forming)</fullName>
        <ecNumber evidence="3">1.1.1.179</ecNumber>
    </recommendedName>
    <alternativeName>
        <fullName evidence="4">D-xylose-NADP dehydrogenase</fullName>
    </alternativeName>
</protein>
<dbReference type="Pfam" id="PF22725">
    <property type="entry name" value="GFO_IDH_MocA_C3"/>
    <property type="match status" value="1"/>
</dbReference>
<evidence type="ECO:0000256" key="4">
    <source>
        <dbReference type="ARBA" id="ARBA00042988"/>
    </source>
</evidence>
<evidence type="ECO:0000256" key="3">
    <source>
        <dbReference type="ARBA" id="ARBA00038984"/>
    </source>
</evidence>
<evidence type="ECO:0000256" key="1">
    <source>
        <dbReference type="ARBA" id="ARBA00010928"/>
    </source>
</evidence>
<dbReference type="Gene3D" id="3.40.50.720">
    <property type="entry name" value="NAD(P)-binding Rossmann-like Domain"/>
    <property type="match status" value="1"/>
</dbReference>
<dbReference type="InterPro" id="IPR000683">
    <property type="entry name" value="Gfo/Idh/MocA-like_OxRdtase_N"/>
</dbReference>
<evidence type="ECO:0000259" key="7">
    <source>
        <dbReference type="Pfam" id="PF22725"/>
    </source>
</evidence>
<sequence length="378" mass="41698">MADSLPHVRWGILGTGWISTMFLTDLLKTRPDAEANHTITALGSSSLDKGNKFVEKLWKDAPEKPKPQVYADYQGVYDDPNVDVVYVGTPHSLHKKNCLDAIAAGKHVLCEKPFTITAKETKEIIDAAKQKGVFVMEGKSASGSAWVRFTPFFEALHEEIMVKKSIGEIQRFSVDFGNYFDLSTLPDEHRLKDPALGAGALLDIGFYTLTFASIILGDWKVGKEHPKPTKILSSLDMANGIDEANIVVLEYPAAKGVKTGVCTSSFRYRGPEEFGRIEGSNGSITLFGPAVSVPGGFHVTVGQRPGPREQDNRETRTFKAQRHEGTLGFYWEADAVAQDIANGRTENAIIPLDETLRMMELMDEIRAANGFKYPQDDN</sequence>
<keyword evidence="2" id="KW-0560">Oxidoreductase</keyword>
<reference evidence="8" key="1">
    <citation type="submission" date="2022-10" db="EMBL/GenBank/DDBJ databases">
        <title>Fusarium specimens isolated from Avocado Roots.</title>
        <authorList>
            <person name="Stajich J."/>
            <person name="Roper C."/>
            <person name="Heimlech-Rivalta G."/>
        </authorList>
    </citation>
    <scope>NUCLEOTIDE SEQUENCE</scope>
    <source>
        <strain evidence="8">CF00143</strain>
    </source>
</reference>
<evidence type="ECO:0000259" key="6">
    <source>
        <dbReference type="Pfam" id="PF01408"/>
    </source>
</evidence>
<comment type="caution">
    <text evidence="8">The sequence shown here is derived from an EMBL/GenBank/DDBJ whole genome shotgun (WGS) entry which is preliminary data.</text>
</comment>
<feature type="domain" description="GFO/IDH/MocA-like oxidoreductase" evidence="7">
    <location>
        <begin position="160"/>
        <end position="284"/>
    </location>
</feature>
<dbReference type="OrthoDB" id="2129491at2759"/>
<dbReference type="EMBL" id="JAPDHF010000004">
    <property type="protein sequence ID" value="KAJ4019386.1"/>
    <property type="molecule type" value="Genomic_DNA"/>
</dbReference>
<gene>
    <name evidence="8" type="ORF">NW766_003103</name>
</gene>
<dbReference type="Pfam" id="PF01408">
    <property type="entry name" value="GFO_IDH_MocA"/>
    <property type="match status" value="1"/>
</dbReference>
<feature type="domain" description="Gfo/Idh/MocA-like oxidoreductase N-terminal" evidence="6">
    <location>
        <begin position="8"/>
        <end position="138"/>
    </location>
</feature>
<comment type="similarity">
    <text evidence="1">Belongs to the Gfo/Idh/MocA family.</text>
</comment>
<dbReference type="PANTHER" id="PTHR22604:SF105">
    <property type="entry name" value="TRANS-1,2-DIHYDROBENZENE-1,2-DIOL DEHYDROGENASE"/>
    <property type="match status" value="1"/>
</dbReference>
<organism evidence="8 9">
    <name type="scientific">Fusarium irregulare</name>
    <dbReference type="NCBI Taxonomy" id="2494466"/>
    <lineage>
        <taxon>Eukaryota</taxon>
        <taxon>Fungi</taxon>
        <taxon>Dikarya</taxon>
        <taxon>Ascomycota</taxon>
        <taxon>Pezizomycotina</taxon>
        <taxon>Sordariomycetes</taxon>
        <taxon>Hypocreomycetidae</taxon>
        <taxon>Hypocreales</taxon>
        <taxon>Nectriaceae</taxon>
        <taxon>Fusarium</taxon>
        <taxon>Fusarium incarnatum-equiseti species complex</taxon>
    </lineage>
</organism>
<keyword evidence="9" id="KW-1185">Reference proteome</keyword>
<dbReference type="GO" id="GO:0000166">
    <property type="term" value="F:nucleotide binding"/>
    <property type="evidence" value="ECO:0007669"/>
    <property type="project" value="InterPro"/>
</dbReference>
<dbReference type="InterPro" id="IPR036291">
    <property type="entry name" value="NAD(P)-bd_dom_sf"/>
</dbReference>
<accession>A0A9W8PVN0</accession>
<dbReference type="GO" id="GO:0047837">
    <property type="term" value="F:D-xylose 1-dehydrogenase (NADP+) activity"/>
    <property type="evidence" value="ECO:0007669"/>
    <property type="project" value="UniProtKB-EC"/>
</dbReference>
<dbReference type="InterPro" id="IPR050984">
    <property type="entry name" value="Gfo/Idh/MocA_domain"/>
</dbReference>
<evidence type="ECO:0000313" key="8">
    <source>
        <dbReference type="EMBL" id="KAJ4019386.1"/>
    </source>
</evidence>
<dbReference type="InterPro" id="IPR055170">
    <property type="entry name" value="GFO_IDH_MocA-like_dom"/>
</dbReference>
<dbReference type="SUPFAM" id="SSF51735">
    <property type="entry name" value="NAD(P)-binding Rossmann-fold domains"/>
    <property type="match status" value="1"/>
</dbReference>
<dbReference type="SUPFAM" id="SSF55347">
    <property type="entry name" value="Glyceraldehyde-3-phosphate dehydrogenase-like, C-terminal domain"/>
    <property type="match status" value="1"/>
</dbReference>